<evidence type="ECO:0000313" key="2">
    <source>
        <dbReference type="Proteomes" id="UP001159363"/>
    </source>
</evidence>
<proteinExistence type="predicted"/>
<reference evidence="1 2" key="1">
    <citation type="submission" date="2023-02" db="EMBL/GenBank/DDBJ databases">
        <title>LHISI_Scaffold_Assembly.</title>
        <authorList>
            <person name="Stuart O.P."/>
            <person name="Cleave R."/>
            <person name="Magrath M.J.L."/>
            <person name="Mikheyev A.S."/>
        </authorList>
    </citation>
    <scope>NUCLEOTIDE SEQUENCE [LARGE SCALE GENOMIC DNA]</scope>
    <source>
        <strain evidence="1">Daus_M_001</strain>
        <tissue evidence="1">Leg muscle</tissue>
    </source>
</reference>
<keyword evidence="2" id="KW-1185">Reference proteome</keyword>
<gene>
    <name evidence="1" type="ORF">PR048_019906</name>
</gene>
<dbReference type="Proteomes" id="UP001159363">
    <property type="component" value="Chromosome 6"/>
</dbReference>
<sequence length="510" mass="57888">MPSHHHWFQEQNIGTLGYARRLCMVFSTRPYAEPQCDPYTVYLRRVLRLILEPYREYKEILGSPIQFTSLAFSIAGFLREAFLSVPQHIEDPQSWCGLCGSCQEGMQQLKMAILHQQYLRFIFSENLNYGKLNGGETRRPKVPSGSLKGTLQRYDNATVNKRTGSMIFMSEMYVCKEVTIGVKPERRRNAQSGCHCLGQPACHDQSLLISSRTTSCSFPSVDYSKFTHTVALLNCFTAKLWKMLIFPLPPFPFSCPKRKLCFQVVLQIVFIYREQATVPIFQECHVFFCFVISTASANAILIAFMLSCLNNRKYLEDGPLNLRTTTDGPRTPCCGPRTISWEPLQSVMDLIPGDAKYFYEALFANAHVEDDIDGFTGAPDFDANTHVSSKRSLLHGVRYENVPHKPEDTGETPGDWKEAIVSARVKPSPFHGVACRANLFEAWGIALEDNASYKLMQSLQQQQQQQQCKSYISESGWGLELEIGNSRPPSCVMLRGLENFPHSHKNIQNR</sequence>
<name>A0ABQ9H4T5_9NEOP</name>
<protein>
    <submittedName>
        <fullName evidence="1">Uncharacterized protein</fullName>
    </submittedName>
</protein>
<dbReference type="EMBL" id="JARBHB010000007">
    <property type="protein sequence ID" value="KAJ8879298.1"/>
    <property type="molecule type" value="Genomic_DNA"/>
</dbReference>
<evidence type="ECO:0000313" key="1">
    <source>
        <dbReference type="EMBL" id="KAJ8879298.1"/>
    </source>
</evidence>
<accession>A0ABQ9H4T5</accession>
<organism evidence="1 2">
    <name type="scientific">Dryococelus australis</name>
    <dbReference type="NCBI Taxonomy" id="614101"/>
    <lineage>
        <taxon>Eukaryota</taxon>
        <taxon>Metazoa</taxon>
        <taxon>Ecdysozoa</taxon>
        <taxon>Arthropoda</taxon>
        <taxon>Hexapoda</taxon>
        <taxon>Insecta</taxon>
        <taxon>Pterygota</taxon>
        <taxon>Neoptera</taxon>
        <taxon>Polyneoptera</taxon>
        <taxon>Phasmatodea</taxon>
        <taxon>Verophasmatodea</taxon>
        <taxon>Anareolatae</taxon>
        <taxon>Phasmatidae</taxon>
        <taxon>Eurycanthinae</taxon>
        <taxon>Dryococelus</taxon>
    </lineage>
</organism>
<comment type="caution">
    <text evidence="1">The sequence shown here is derived from an EMBL/GenBank/DDBJ whole genome shotgun (WGS) entry which is preliminary data.</text>
</comment>